<evidence type="ECO:0000313" key="2">
    <source>
        <dbReference type="EMBL" id="SVB87856.1"/>
    </source>
</evidence>
<keyword evidence="1" id="KW-0472">Membrane</keyword>
<keyword evidence="1" id="KW-0812">Transmembrane</keyword>
<protein>
    <submittedName>
        <fullName evidence="2">Uncharacterized protein</fullName>
    </submittedName>
</protein>
<reference evidence="2" key="1">
    <citation type="submission" date="2018-05" db="EMBL/GenBank/DDBJ databases">
        <authorList>
            <person name="Lanie J.A."/>
            <person name="Ng W.-L."/>
            <person name="Kazmierczak K.M."/>
            <person name="Andrzejewski T.M."/>
            <person name="Davidsen T.M."/>
            <person name="Wayne K.J."/>
            <person name="Tettelin H."/>
            <person name="Glass J.I."/>
            <person name="Rusch D."/>
            <person name="Podicherti R."/>
            <person name="Tsui H.-C.T."/>
            <person name="Winkler M.E."/>
        </authorList>
    </citation>
    <scope>NUCLEOTIDE SEQUENCE</scope>
</reference>
<proteinExistence type="predicted"/>
<organism evidence="2">
    <name type="scientific">marine metagenome</name>
    <dbReference type="NCBI Taxonomy" id="408172"/>
    <lineage>
        <taxon>unclassified sequences</taxon>
        <taxon>metagenomes</taxon>
        <taxon>ecological metagenomes</taxon>
    </lineage>
</organism>
<feature type="non-terminal residue" evidence="2">
    <location>
        <position position="36"/>
    </location>
</feature>
<sequence>MNYEIIYLILLMLVSGAFAGFVAGLFGIGGGIILMP</sequence>
<feature type="transmembrane region" description="Helical" evidence="1">
    <location>
        <begin position="6"/>
        <end position="34"/>
    </location>
</feature>
<accession>A0A382HKM6</accession>
<name>A0A382HKM6_9ZZZZ</name>
<gene>
    <name evidence="2" type="ORF">METZ01_LOCUS240710</name>
</gene>
<keyword evidence="1" id="KW-1133">Transmembrane helix</keyword>
<dbReference type="EMBL" id="UINC01061850">
    <property type="protein sequence ID" value="SVB87856.1"/>
    <property type="molecule type" value="Genomic_DNA"/>
</dbReference>
<evidence type="ECO:0000256" key="1">
    <source>
        <dbReference type="SAM" id="Phobius"/>
    </source>
</evidence>
<dbReference type="AlphaFoldDB" id="A0A382HKM6"/>